<comment type="caution">
    <text evidence="2">The sequence shown here is derived from an EMBL/GenBank/DDBJ whole genome shotgun (WGS) entry which is preliminary data.</text>
</comment>
<feature type="transmembrane region" description="Helical" evidence="1">
    <location>
        <begin position="12"/>
        <end position="30"/>
    </location>
</feature>
<sequence>MALTEDHRNAWTVTWTGIGTVFFPLMLLGTQYQLKKNRQLTQALKTPPATPSP</sequence>
<gene>
    <name evidence="2" type="ORF">G3I66_33950</name>
</gene>
<evidence type="ECO:0000256" key="1">
    <source>
        <dbReference type="SAM" id="Phobius"/>
    </source>
</evidence>
<dbReference type="AlphaFoldDB" id="A0A6G3TNP5"/>
<dbReference type="RefSeq" id="WP_164278765.1">
    <property type="nucleotide sequence ID" value="NZ_JAAGMQ010000994.1"/>
</dbReference>
<keyword evidence="1" id="KW-0812">Transmembrane</keyword>
<keyword evidence="1" id="KW-1133">Transmembrane helix</keyword>
<protein>
    <submittedName>
        <fullName evidence="2">Uncharacterized protein</fullName>
    </submittedName>
</protein>
<organism evidence="2 3">
    <name type="scientific">Streptomyces rubrogriseus</name>
    <dbReference type="NCBI Taxonomy" id="194673"/>
    <lineage>
        <taxon>Bacteria</taxon>
        <taxon>Bacillati</taxon>
        <taxon>Actinomycetota</taxon>
        <taxon>Actinomycetes</taxon>
        <taxon>Kitasatosporales</taxon>
        <taxon>Streptomycetaceae</taxon>
        <taxon>Streptomyces</taxon>
        <taxon>Streptomyces violaceoruber group</taxon>
    </lineage>
</organism>
<dbReference type="EMBL" id="JAAGMQ010000994">
    <property type="protein sequence ID" value="NEC38146.1"/>
    <property type="molecule type" value="Genomic_DNA"/>
</dbReference>
<keyword evidence="1" id="KW-0472">Membrane</keyword>
<name>A0A6G3TNP5_9ACTN</name>
<accession>A0A6G3TNP5</accession>
<evidence type="ECO:0000313" key="2">
    <source>
        <dbReference type="EMBL" id="NEC38146.1"/>
    </source>
</evidence>
<proteinExistence type="predicted"/>
<dbReference type="Proteomes" id="UP000475666">
    <property type="component" value="Unassembled WGS sequence"/>
</dbReference>
<evidence type="ECO:0000313" key="3">
    <source>
        <dbReference type="Proteomes" id="UP000475666"/>
    </source>
</evidence>
<reference evidence="2 3" key="1">
    <citation type="submission" date="2020-01" db="EMBL/GenBank/DDBJ databases">
        <title>Insect and environment-associated Actinomycetes.</title>
        <authorList>
            <person name="Currrie C."/>
            <person name="Chevrette M."/>
            <person name="Carlson C."/>
            <person name="Stubbendieck R."/>
            <person name="Wendt-Pienkowski E."/>
        </authorList>
    </citation>
    <scope>NUCLEOTIDE SEQUENCE [LARGE SCALE GENOMIC DNA]</scope>
    <source>
        <strain evidence="2 3">SID7739</strain>
    </source>
</reference>